<protein>
    <recommendedName>
        <fullName evidence="2">Thymidylate synthase/dCMP hydroxymethylase domain-containing protein</fullName>
    </recommendedName>
</protein>
<keyword evidence="1" id="KW-0808">Transferase</keyword>
<feature type="non-terminal residue" evidence="3">
    <location>
        <position position="145"/>
    </location>
</feature>
<evidence type="ECO:0000256" key="1">
    <source>
        <dbReference type="ARBA" id="ARBA00022679"/>
    </source>
</evidence>
<dbReference type="InterPro" id="IPR023451">
    <property type="entry name" value="Thymidate_synth/dCMP_Mease_dom"/>
</dbReference>
<feature type="domain" description="Thymidylate synthase/dCMP hydroxymethylase" evidence="2">
    <location>
        <begin position="64"/>
        <end position="138"/>
    </location>
</feature>
<dbReference type="GO" id="GO:0016740">
    <property type="term" value="F:transferase activity"/>
    <property type="evidence" value="ECO:0007669"/>
    <property type="project" value="UniProtKB-KW"/>
</dbReference>
<sequence>MHVLDVRNVNEALPKMLQHLEERGERTSSRAGEVIVAPTPVTTVYRKPMERVLFSPLRDANPFFHLIEALWMLAGKRDVATLTHYVRRMSDFSDDGITFHGAYGYRWRNHFFHDQIEVVLELLKSKPHSRRAVIQMWDNPIDLSS</sequence>
<evidence type="ECO:0000259" key="2">
    <source>
        <dbReference type="Pfam" id="PF00303"/>
    </source>
</evidence>
<dbReference type="SUPFAM" id="SSF55831">
    <property type="entry name" value="Thymidylate synthase/dCMP hydroxymethylase"/>
    <property type="match status" value="1"/>
</dbReference>
<dbReference type="InterPro" id="IPR036926">
    <property type="entry name" value="Thymidate_synth/dCMP_Mease_sf"/>
</dbReference>
<proteinExistence type="predicted"/>
<comment type="caution">
    <text evidence="3">The sequence shown here is derived from an EMBL/GenBank/DDBJ whole genome shotgun (WGS) entry which is preliminary data.</text>
</comment>
<dbReference type="Gene3D" id="3.30.572.10">
    <property type="entry name" value="Thymidylate synthase/dCMP hydroxymethylase domain"/>
    <property type="match status" value="1"/>
</dbReference>
<organism evidence="3">
    <name type="scientific">marine sediment metagenome</name>
    <dbReference type="NCBI Taxonomy" id="412755"/>
    <lineage>
        <taxon>unclassified sequences</taxon>
        <taxon>metagenomes</taxon>
        <taxon>ecological metagenomes</taxon>
    </lineage>
</organism>
<dbReference type="EMBL" id="LAZR01052252">
    <property type="protein sequence ID" value="KKK83371.1"/>
    <property type="molecule type" value="Genomic_DNA"/>
</dbReference>
<accession>A0A0F9BG41</accession>
<gene>
    <name evidence="3" type="ORF">LCGC14_2794040</name>
</gene>
<name>A0A0F9BG41_9ZZZZ</name>
<dbReference type="Pfam" id="PF00303">
    <property type="entry name" value="Thymidylat_synt"/>
    <property type="match status" value="1"/>
</dbReference>
<dbReference type="AlphaFoldDB" id="A0A0F9BG41"/>
<evidence type="ECO:0000313" key="3">
    <source>
        <dbReference type="EMBL" id="KKK83371.1"/>
    </source>
</evidence>
<reference evidence="3" key="1">
    <citation type="journal article" date="2015" name="Nature">
        <title>Complex archaea that bridge the gap between prokaryotes and eukaryotes.</title>
        <authorList>
            <person name="Spang A."/>
            <person name="Saw J.H."/>
            <person name="Jorgensen S.L."/>
            <person name="Zaremba-Niedzwiedzka K."/>
            <person name="Martijn J."/>
            <person name="Lind A.E."/>
            <person name="van Eijk R."/>
            <person name="Schleper C."/>
            <person name="Guy L."/>
            <person name="Ettema T.J."/>
        </authorList>
    </citation>
    <scope>NUCLEOTIDE SEQUENCE</scope>
</reference>